<evidence type="ECO:0000259" key="1">
    <source>
        <dbReference type="PROSITE" id="PS51464"/>
    </source>
</evidence>
<sequence length="81" mass="9053">MLCISTSGNSKNIINAANVAKFKNLKIISFTNYFGGTLKSVSHVNVNVPEIQTFKTQELHLPIYHIISILIEESFFGLILK</sequence>
<dbReference type="GO" id="GO:0097367">
    <property type="term" value="F:carbohydrate derivative binding"/>
    <property type="evidence" value="ECO:0007669"/>
    <property type="project" value="InterPro"/>
</dbReference>
<dbReference type="InterPro" id="IPR001347">
    <property type="entry name" value="SIS_dom"/>
</dbReference>
<dbReference type="GO" id="GO:1901135">
    <property type="term" value="P:carbohydrate derivative metabolic process"/>
    <property type="evidence" value="ECO:0007669"/>
    <property type="project" value="InterPro"/>
</dbReference>
<dbReference type="AlphaFoldDB" id="A0A7T0BRM2"/>
<dbReference type="InterPro" id="IPR050099">
    <property type="entry name" value="SIS_GmhA/DiaA_subfam"/>
</dbReference>
<protein>
    <recommendedName>
        <fullName evidence="1">SIS domain-containing protein</fullName>
    </recommendedName>
</protein>
<proteinExistence type="predicted"/>
<reference evidence="2 3" key="1">
    <citation type="journal article" date="2020" name="Sci. Rep.">
        <title>Morphology, ultrastructure, genomics, and phylogeny of Euplotes vanleeuwenhoeki sp. nov. and its ultra-reduced endosymbiont Candidatus Pinguicoccus supinus sp. nov.</title>
        <authorList>
            <person name="Serra V."/>
            <person name="Gammuto L."/>
            <person name="Nitla V."/>
            <person name="Castelli M."/>
            <person name="Lanzoni O."/>
            <person name="Sassera D."/>
            <person name="Bandi C."/>
            <person name="Sandeep B.V."/>
            <person name="Verni F."/>
            <person name="Modeo L."/>
            <person name="Petroni G."/>
        </authorList>
    </citation>
    <scope>NUCLEOTIDE SEQUENCE [LARGE SCALE GENOMIC DNA]</scope>
    <source>
        <strain evidence="2 3">KKR18_Esm</strain>
    </source>
</reference>
<dbReference type="Gene3D" id="3.40.50.10490">
    <property type="entry name" value="Glucose-6-phosphate isomerase like protein, domain 1"/>
    <property type="match status" value="1"/>
</dbReference>
<feature type="domain" description="SIS" evidence="1">
    <location>
        <begin position="1"/>
        <end position="76"/>
    </location>
</feature>
<dbReference type="Proteomes" id="UP000594451">
    <property type="component" value="Chromosome"/>
</dbReference>
<dbReference type="PANTHER" id="PTHR30390:SF6">
    <property type="entry name" value="DNAA INITIATOR-ASSOCIATING PROTEIN DIAA"/>
    <property type="match status" value="1"/>
</dbReference>
<dbReference type="KEGG" id="psup:E5P55_00610"/>
<dbReference type="InterPro" id="IPR046348">
    <property type="entry name" value="SIS_dom_sf"/>
</dbReference>
<name>A0A7T0BRM2_9BACT</name>
<dbReference type="PANTHER" id="PTHR30390">
    <property type="entry name" value="SEDOHEPTULOSE 7-PHOSPHATE ISOMERASE / DNAA INITIATOR-ASSOCIATING FACTOR FOR REPLICATION INITIATION"/>
    <property type="match status" value="1"/>
</dbReference>
<evidence type="ECO:0000313" key="2">
    <source>
        <dbReference type="EMBL" id="QPJ58597.1"/>
    </source>
</evidence>
<keyword evidence="3" id="KW-1185">Reference proteome</keyword>
<gene>
    <name evidence="2" type="ORF">E5P55_00610</name>
</gene>
<organism evidence="2 3">
    <name type="scientific">Candidatus Pinguicoccus supinus</name>
    <dbReference type="NCBI Taxonomy" id="2529394"/>
    <lineage>
        <taxon>Bacteria</taxon>
        <taxon>Pseudomonadati</taxon>
        <taxon>Verrucomicrobiota</taxon>
        <taxon>Candidatus Pinguicoccus</taxon>
    </lineage>
</organism>
<evidence type="ECO:0000313" key="3">
    <source>
        <dbReference type="Proteomes" id="UP000594451"/>
    </source>
</evidence>
<dbReference type="EMBL" id="CP039370">
    <property type="protein sequence ID" value="QPJ58597.1"/>
    <property type="molecule type" value="Genomic_DNA"/>
</dbReference>
<accession>A0A7T0BRM2</accession>
<dbReference type="PROSITE" id="PS51464">
    <property type="entry name" value="SIS"/>
    <property type="match status" value="1"/>
</dbReference>
<dbReference type="SUPFAM" id="SSF53697">
    <property type="entry name" value="SIS domain"/>
    <property type="match status" value="1"/>
</dbReference>